<dbReference type="PIRSF" id="PIRSF035836">
    <property type="entry name" value="UCP035836"/>
    <property type="match status" value="1"/>
</dbReference>
<dbReference type="PANTHER" id="PTHR44216:SF3">
    <property type="entry name" value="PROTEIN O-MANNOSYL-TRANSFERASE TMTC2"/>
    <property type="match status" value="1"/>
</dbReference>
<keyword evidence="4" id="KW-1185">Reference proteome</keyword>
<gene>
    <name evidence="3" type="ORF">GGR05_000098</name>
</gene>
<dbReference type="Pfam" id="PF13432">
    <property type="entry name" value="TPR_16"/>
    <property type="match status" value="2"/>
</dbReference>
<dbReference type="RefSeq" id="WP_090961660.1">
    <property type="nucleotide sequence ID" value="NZ_FOOA01000004.1"/>
</dbReference>
<dbReference type="InterPro" id="IPR019734">
    <property type="entry name" value="TPR_rpt"/>
</dbReference>
<feature type="compositionally biased region" description="Low complexity" evidence="2">
    <location>
        <begin position="52"/>
        <end position="67"/>
    </location>
</feature>
<proteinExistence type="predicted"/>
<keyword evidence="1" id="KW-0802">TPR repeat</keyword>
<dbReference type="SMART" id="SM00028">
    <property type="entry name" value="TPR"/>
    <property type="match status" value="3"/>
</dbReference>
<dbReference type="InterPro" id="IPR011990">
    <property type="entry name" value="TPR-like_helical_dom_sf"/>
</dbReference>
<dbReference type="Gene3D" id="1.25.40.10">
    <property type="entry name" value="Tetratricopeptide repeat domain"/>
    <property type="match status" value="1"/>
</dbReference>
<evidence type="ECO:0000256" key="2">
    <source>
        <dbReference type="SAM" id="MobiDB-lite"/>
    </source>
</evidence>
<accession>A0A7W6BWB7</accession>
<dbReference type="Pfam" id="PF07721">
    <property type="entry name" value="TPR_4"/>
    <property type="match status" value="1"/>
</dbReference>
<evidence type="ECO:0000313" key="4">
    <source>
        <dbReference type="Proteomes" id="UP000531216"/>
    </source>
</evidence>
<feature type="region of interest" description="Disordered" evidence="2">
    <location>
        <begin position="51"/>
        <end position="74"/>
    </location>
</feature>
<dbReference type="SUPFAM" id="SSF48452">
    <property type="entry name" value="TPR-like"/>
    <property type="match status" value="1"/>
</dbReference>
<dbReference type="InterPro" id="IPR011717">
    <property type="entry name" value="TPR-4"/>
</dbReference>
<dbReference type="PANTHER" id="PTHR44216">
    <property type="entry name" value="PROTEIN O-MANNOSYL-TRANSFERASE TMTC2"/>
    <property type="match status" value="1"/>
</dbReference>
<dbReference type="Proteomes" id="UP000531216">
    <property type="component" value="Unassembled WGS sequence"/>
</dbReference>
<feature type="repeat" description="TPR" evidence="1">
    <location>
        <begin position="167"/>
        <end position="200"/>
    </location>
</feature>
<dbReference type="AlphaFoldDB" id="A0A7W6BWB7"/>
<dbReference type="PROSITE" id="PS50005">
    <property type="entry name" value="TPR"/>
    <property type="match status" value="1"/>
</dbReference>
<dbReference type="OrthoDB" id="422579at2"/>
<comment type="caution">
    <text evidence="3">The sequence shown here is derived from an EMBL/GenBank/DDBJ whole genome shotgun (WGS) entry which is preliminary data.</text>
</comment>
<name>A0A7W6BWB7_9HYPH</name>
<dbReference type="InterPro" id="IPR014596">
    <property type="entry name" value="UCP035836"/>
</dbReference>
<dbReference type="InterPro" id="IPR052384">
    <property type="entry name" value="TMTC_O-mannosyltransferase"/>
</dbReference>
<reference evidence="3 4" key="1">
    <citation type="submission" date="2020-08" db="EMBL/GenBank/DDBJ databases">
        <title>Genomic Encyclopedia of Type Strains, Phase IV (KMG-IV): sequencing the most valuable type-strain genomes for metagenomic binning, comparative biology and taxonomic classification.</title>
        <authorList>
            <person name="Goeker M."/>
        </authorList>
    </citation>
    <scope>NUCLEOTIDE SEQUENCE [LARGE SCALE GENOMIC DNA]</scope>
    <source>
        <strain evidence="3 4">DSM 25024</strain>
    </source>
</reference>
<protein>
    <submittedName>
        <fullName evidence="3">Flp pilus assembly protein TadD</fullName>
    </submittedName>
</protein>
<organism evidence="3 4">
    <name type="scientific">Aureimonas phyllosphaerae</name>
    <dbReference type="NCBI Taxonomy" id="1166078"/>
    <lineage>
        <taxon>Bacteria</taxon>
        <taxon>Pseudomonadati</taxon>
        <taxon>Pseudomonadota</taxon>
        <taxon>Alphaproteobacteria</taxon>
        <taxon>Hyphomicrobiales</taxon>
        <taxon>Aurantimonadaceae</taxon>
        <taxon>Aureimonas</taxon>
    </lineage>
</organism>
<evidence type="ECO:0000313" key="3">
    <source>
        <dbReference type="EMBL" id="MBB3933987.1"/>
    </source>
</evidence>
<evidence type="ECO:0000256" key="1">
    <source>
        <dbReference type="PROSITE-ProRule" id="PRU00339"/>
    </source>
</evidence>
<dbReference type="GO" id="GO:0042802">
    <property type="term" value="F:identical protein binding"/>
    <property type="evidence" value="ECO:0007669"/>
    <property type="project" value="InterPro"/>
</dbReference>
<sequence length="293" mass="31417">MRAFEPSNRSAASLEAGAYARSGTRARRLALAGGFLTLALLAGCNQTSRMHTGSIGPSTASSTTTAPRGEPSLSEMTTDQLANAVRAYGARYEGNPKDKANGLAFASALQMTGRNEQSLAVMRQVAIAHPDDRDVLAAYGKALAAAGDLPKALETVRRAQTPDRPDWRLMSTEGAILDQLGQPEKARVLYERALVLQPNEPSILSNLGMSYLLSKDLPKSETYLARAVKLPGADARVRQNLALVMGLQGRFDEAERTASAVLSPDEAKANVAYLRQMLSQKNTWSELAAEDRG</sequence>
<dbReference type="EMBL" id="JACIDO010000001">
    <property type="protein sequence ID" value="MBB3933987.1"/>
    <property type="molecule type" value="Genomic_DNA"/>
</dbReference>